<evidence type="ECO:0000256" key="1">
    <source>
        <dbReference type="SAM" id="Phobius"/>
    </source>
</evidence>
<name>A0A2P2MZ04_RHIMU</name>
<protein>
    <submittedName>
        <fullName evidence="2">Uncharacterized protein</fullName>
    </submittedName>
</protein>
<dbReference type="AlphaFoldDB" id="A0A2P2MZ04"/>
<organism evidence="2">
    <name type="scientific">Rhizophora mucronata</name>
    <name type="common">Asiatic mangrove</name>
    <dbReference type="NCBI Taxonomy" id="61149"/>
    <lineage>
        <taxon>Eukaryota</taxon>
        <taxon>Viridiplantae</taxon>
        <taxon>Streptophyta</taxon>
        <taxon>Embryophyta</taxon>
        <taxon>Tracheophyta</taxon>
        <taxon>Spermatophyta</taxon>
        <taxon>Magnoliopsida</taxon>
        <taxon>eudicotyledons</taxon>
        <taxon>Gunneridae</taxon>
        <taxon>Pentapetalae</taxon>
        <taxon>rosids</taxon>
        <taxon>fabids</taxon>
        <taxon>Malpighiales</taxon>
        <taxon>Rhizophoraceae</taxon>
        <taxon>Rhizophora</taxon>
    </lineage>
</organism>
<proteinExistence type="predicted"/>
<accession>A0A2P2MZ04</accession>
<evidence type="ECO:0000313" key="2">
    <source>
        <dbReference type="EMBL" id="MBX35468.1"/>
    </source>
</evidence>
<sequence>MAYYSLMHLGLDKTFWVYFANCILMCLDWKCLSIDLYHKNDIAIFPAQK</sequence>
<keyword evidence="1" id="KW-0812">Transmembrane</keyword>
<reference evidence="2" key="1">
    <citation type="submission" date="2018-02" db="EMBL/GenBank/DDBJ databases">
        <title>Rhizophora mucronata_Transcriptome.</title>
        <authorList>
            <person name="Meera S.P."/>
            <person name="Sreeshan A."/>
            <person name="Augustine A."/>
        </authorList>
    </citation>
    <scope>NUCLEOTIDE SEQUENCE</scope>
    <source>
        <tissue evidence="2">Leaf</tissue>
    </source>
</reference>
<feature type="transmembrane region" description="Helical" evidence="1">
    <location>
        <begin position="15"/>
        <end position="32"/>
    </location>
</feature>
<keyword evidence="1" id="KW-1133">Transmembrane helix</keyword>
<keyword evidence="1" id="KW-0472">Membrane</keyword>
<dbReference type="EMBL" id="GGEC01054984">
    <property type="protein sequence ID" value="MBX35468.1"/>
    <property type="molecule type" value="Transcribed_RNA"/>
</dbReference>